<name>A0A1M6M8Q5_9BACT</name>
<keyword evidence="2 5" id="KW-0378">Hydrolase</keyword>
<dbReference type="Gene3D" id="3.40.50.1820">
    <property type="entry name" value="alpha/beta hydrolase"/>
    <property type="match status" value="1"/>
</dbReference>
<dbReference type="Proteomes" id="UP000184510">
    <property type="component" value="Unassembled WGS sequence"/>
</dbReference>
<keyword evidence="6" id="KW-1185">Reference proteome</keyword>
<dbReference type="STRING" id="1123071.SAMN02745181_2648"/>
<evidence type="ECO:0000256" key="3">
    <source>
        <dbReference type="SAM" id="SignalP"/>
    </source>
</evidence>
<dbReference type="InterPro" id="IPR050955">
    <property type="entry name" value="Plant_Biomass_Hydrol_Est"/>
</dbReference>
<keyword evidence="1 3" id="KW-0732">Signal</keyword>
<dbReference type="OrthoDB" id="9764953at2"/>
<dbReference type="RefSeq" id="WP_143184214.1">
    <property type="nucleotide sequence ID" value="NZ_FQYR01000004.1"/>
</dbReference>
<sequence length="378" mass="42809">MKPFILTLTSATLALTAGLHAESLSQQAANDYIAQYSKELSTQLKKERANDLDEKKIVHADKTLKFEIRTYGEEPEGGHSLYISMHGGGGTTAAVNDQQWRNQIELYKPEEGFYVAPRAATNTWNLWHEAHIDPMFDRLIEDFIILKGVNPNKVYLTGYSAGGDGTYQLAPRMADRWAAAAMMAGHPNDAKPDNLYNLPFFIQCGGQDKAFDRNKIAQQWGEKLDELEKQHPGHYPHKWIVYPEHGHWMKLDCKQAIPWMAKYSRNPWPKTVVWTQDDITKNRLYWLSNDKPEKGQSITAKANGQTITLESDSVKEITLRLNDQLIDLDKEIVVKNAEGGILFQGKVERSKEAIETSLKERFDPTSAATALLKVKLNP</sequence>
<feature type="domain" description="Dienelactone hydrolase" evidence="4">
    <location>
        <begin position="127"/>
        <end position="248"/>
    </location>
</feature>
<dbReference type="PANTHER" id="PTHR43037">
    <property type="entry name" value="UNNAMED PRODUCT-RELATED"/>
    <property type="match status" value="1"/>
</dbReference>
<evidence type="ECO:0000313" key="5">
    <source>
        <dbReference type="EMBL" id="SHJ79831.1"/>
    </source>
</evidence>
<dbReference type="InParanoid" id="A0A1M6M8Q5"/>
<gene>
    <name evidence="5" type="ORF">SAMN02745181_2648</name>
</gene>
<dbReference type="PANTHER" id="PTHR43037:SF5">
    <property type="entry name" value="FERULOYL ESTERASE"/>
    <property type="match status" value="1"/>
</dbReference>
<evidence type="ECO:0000259" key="4">
    <source>
        <dbReference type="Pfam" id="PF01738"/>
    </source>
</evidence>
<dbReference type="Pfam" id="PF01738">
    <property type="entry name" value="DLH"/>
    <property type="match status" value="1"/>
</dbReference>
<proteinExistence type="predicted"/>
<dbReference type="InterPro" id="IPR029058">
    <property type="entry name" value="AB_hydrolase_fold"/>
</dbReference>
<dbReference type="AlphaFoldDB" id="A0A1M6M8Q5"/>
<dbReference type="InterPro" id="IPR002925">
    <property type="entry name" value="Dienelactn_hydro"/>
</dbReference>
<dbReference type="GO" id="GO:0016787">
    <property type="term" value="F:hydrolase activity"/>
    <property type="evidence" value="ECO:0007669"/>
    <property type="project" value="UniProtKB-KW"/>
</dbReference>
<organism evidence="5 6">
    <name type="scientific">Rubritalea squalenifaciens DSM 18772</name>
    <dbReference type="NCBI Taxonomy" id="1123071"/>
    <lineage>
        <taxon>Bacteria</taxon>
        <taxon>Pseudomonadati</taxon>
        <taxon>Verrucomicrobiota</taxon>
        <taxon>Verrucomicrobiia</taxon>
        <taxon>Verrucomicrobiales</taxon>
        <taxon>Rubritaleaceae</taxon>
        <taxon>Rubritalea</taxon>
    </lineage>
</organism>
<feature type="chain" id="PRO_5012929178" evidence="3">
    <location>
        <begin position="22"/>
        <end position="378"/>
    </location>
</feature>
<dbReference type="EMBL" id="FQYR01000004">
    <property type="protein sequence ID" value="SHJ79831.1"/>
    <property type="molecule type" value="Genomic_DNA"/>
</dbReference>
<reference evidence="5 6" key="1">
    <citation type="submission" date="2016-11" db="EMBL/GenBank/DDBJ databases">
        <authorList>
            <person name="Jaros S."/>
            <person name="Januszkiewicz K."/>
            <person name="Wedrychowicz H."/>
        </authorList>
    </citation>
    <scope>NUCLEOTIDE SEQUENCE [LARGE SCALE GENOMIC DNA]</scope>
    <source>
        <strain evidence="5 6">DSM 18772</strain>
    </source>
</reference>
<evidence type="ECO:0000313" key="6">
    <source>
        <dbReference type="Proteomes" id="UP000184510"/>
    </source>
</evidence>
<feature type="signal peptide" evidence="3">
    <location>
        <begin position="1"/>
        <end position="21"/>
    </location>
</feature>
<evidence type="ECO:0000256" key="2">
    <source>
        <dbReference type="ARBA" id="ARBA00022801"/>
    </source>
</evidence>
<accession>A0A1M6M8Q5</accession>
<evidence type="ECO:0000256" key="1">
    <source>
        <dbReference type="ARBA" id="ARBA00022729"/>
    </source>
</evidence>
<protein>
    <submittedName>
        <fullName evidence="5">Alpha/beta hydrolase family protein</fullName>
    </submittedName>
</protein>
<dbReference type="SUPFAM" id="SSF53474">
    <property type="entry name" value="alpha/beta-Hydrolases"/>
    <property type="match status" value="1"/>
</dbReference>